<dbReference type="PROSITE" id="PS00237">
    <property type="entry name" value="G_PROTEIN_RECEP_F1_1"/>
    <property type="match status" value="1"/>
</dbReference>
<comment type="similarity">
    <text evidence="11">Belongs to the G-protein coupled receptor 1 family.</text>
</comment>
<dbReference type="PANTHER" id="PTHR24249:SF79">
    <property type="entry name" value="TRACE AMINE-ASSOCIATED RECEPTOR 9"/>
    <property type="match status" value="1"/>
</dbReference>
<keyword evidence="5 11" id="KW-0297">G-protein coupled receptor</keyword>
<dbReference type="GO" id="GO:0001594">
    <property type="term" value="F:trace-amine receptor activity"/>
    <property type="evidence" value="ECO:0007669"/>
    <property type="project" value="InterPro"/>
</dbReference>
<feature type="transmembrane region" description="Helical" evidence="12">
    <location>
        <begin position="187"/>
        <end position="207"/>
    </location>
</feature>
<feature type="transmembrane region" description="Helical" evidence="12">
    <location>
        <begin position="134"/>
        <end position="159"/>
    </location>
</feature>
<dbReference type="SMART" id="SM01381">
    <property type="entry name" value="7TM_GPCR_Srsx"/>
    <property type="match status" value="1"/>
</dbReference>
<organism evidence="14 15">
    <name type="scientific">Pelusios castaneus</name>
    <name type="common">West African mud turtle</name>
    <dbReference type="NCBI Taxonomy" id="367368"/>
    <lineage>
        <taxon>Eukaryota</taxon>
        <taxon>Metazoa</taxon>
        <taxon>Chordata</taxon>
        <taxon>Craniata</taxon>
        <taxon>Vertebrata</taxon>
        <taxon>Euteleostomi</taxon>
        <taxon>Archelosauria</taxon>
        <taxon>Testudinata</taxon>
        <taxon>Testudines</taxon>
        <taxon>Pleurodira</taxon>
        <taxon>Pelomedusidae</taxon>
        <taxon>Pelusios</taxon>
    </lineage>
</organism>
<evidence type="ECO:0000256" key="10">
    <source>
        <dbReference type="ARBA" id="ARBA00023224"/>
    </source>
</evidence>
<evidence type="ECO:0000313" key="15">
    <source>
        <dbReference type="Proteomes" id="UP000694393"/>
    </source>
</evidence>
<keyword evidence="4 12" id="KW-1133">Transmembrane helix</keyword>
<dbReference type="FunFam" id="1.20.1070.10:FF:000030">
    <property type="entry name" value="trace amine-associated receptor 1"/>
    <property type="match status" value="1"/>
</dbReference>
<reference evidence="14" key="1">
    <citation type="submission" date="2025-08" db="UniProtKB">
        <authorList>
            <consortium name="Ensembl"/>
        </authorList>
    </citation>
    <scope>IDENTIFICATION</scope>
</reference>
<dbReference type="PRINTS" id="PR00237">
    <property type="entry name" value="GPCRRHODOPSN"/>
</dbReference>
<dbReference type="PROSITE" id="PS50262">
    <property type="entry name" value="G_PROTEIN_RECEP_F1_2"/>
    <property type="match status" value="1"/>
</dbReference>
<dbReference type="InterPro" id="IPR009132">
    <property type="entry name" value="TAAR_fam"/>
</dbReference>
<protein>
    <submittedName>
        <fullName evidence="14">Trace amine associated receptor 9 (gene/pseudogene)</fullName>
    </submittedName>
</protein>
<evidence type="ECO:0000256" key="3">
    <source>
        <dbReference type="ARBA" id="ARBA00022692"/>
    </source>
</evidence>
<evidence type="ECO:0000256" key="4">
    <source>
        <dbReference type="ARBA" id="ARBA00022989"/>
    </source>
</evidence>
<dbReference type="GO" id="GO:0005886">
    <property type="term" value="C:plasma membrane"/>
    <property type="evidence" value="ECO:0007669"/>
    <property type="project" value="UniProtKB-SubCell"/>
</dbReference>
<keyword evidence="15" id="KW-1185">Reference proteome</keyword>
<dbReference type="InterPro" id="IPR000276">
    <property type="entry name" value="GPCR_Rhodpsn"/>
</dbReference>
<proteinExistence type="inferred from homology"/>
<dbReference type="InterPro" id="IPR017452">
    <property type="entry name" value="GPCR_Rhodpsn_7TM"/>
</dbReference>
<keyword evidence="6 12" id="KW-0472">Membrane</keyword>
<feature type="domain" description="G-protein coupled receptors family 1 profile" evidence="13">
    <location>
        <begin position="39"/>
        <end position="300"/>
    </location>
</feature>
<dbReference type="Pfam" id="PF00001">
    <property type="entry name" value="7tm_1"/>
    <property type="match status" value="1"/>
</dbReference>
<dbReference type="PRINTS" id="PR01830">
    <property type="entry name" value="TRACEAMINER"/>
</dbReference>
<dbReference type="PANTHER" id="PTHR24249">
    <property type="entry name" value="HISTAMINE RECEPTOR-RELATED G-PROTEIN COUPLED RECEPTOR"/>
    <property type="match status" value="1"/>
</dbReference>
<name>A0A8C8STT4_9SAUR</name>
<evidence type="ECO:0000256" key="5">
    <source>
        <dbReference type="ARBA" id="ARBA00023040"/>
    </source>
</evidence>
<comment type="subcellular location">
    <subcellularLocation>
        <location evidence="1">Cell membrane</location>
        <topology evidence="1">Multi-pass membrane protein</topology>
    </subcellularLocation>
</comment>
<dbReference type="Ensembl" id="ENSPCET00000026318.1">
    <property type="protein sequence ID" value="ENSPCEP00000025467.1"/>
    <property type="gene ID" value="ENSPCEG00000019195.1"/>
</dbReference>
<keyword evidence="3 11" id="KW-0812">Transmembrane</keyword>
<evidence type="ECO:0000256" key="11">
    <source>
        <dbReference type="RuleBase" id="RU000688"/>
    </source>
</evidence>
<evidence type="ECO:0000256" key="12">
    <source>
        <dbReference type="SAM" id="Phobius"/>
    </source>
</evidence>
<feature type="transmembrane region" description="Helical" evidence="12">
    <location>
        <begin position="100"/>
        <end position="122"/>
    </location>
</feature>
<evidence type="ECO:0000313" key="14">
    <source>
        <dbReference type="Ensembl" id="ENSPCEP00000025467.1"/>
    </source>
</evidence>
<evidence type="ECO:0000256" key="1">
    <source>
        <dbReference type="ARBA" id="ARBA00004651"/>
    </source>
</evidence>
<sequence length="332" mass="37611">SSTVFIAQNDSCYKTPCSPGVRVALYIVLGLLTTLTVGGNLMVIVSIIYFKQLHTPTNVLIVSLACADFGVGLSVLPFSTVRSVETCWYFGKIFCRFHSYLDLSFSLASLFHLCFISVDRYIAVTDPLIYPVKFTLPVSGVFIAVAWTFSLVYSFLVVYTGANEEELQEIVNAFTCVGSCQGTFNKIWVTVVCLLYFILSCTMIALYSKIFAVAKRQARMIEVLNNKTQSPDNYSDRVQKRERKAAKTLGIAVITFLVLWSPYFIIVMIYAFLNFITPTLIFEILVWFSYSNSAMNPLIYSLFYPWFRNAMKVILSCKILHLDCSEMRLFSE</sequence>
<feature type="transmembrane region" description="Helical" evidence="12">
    <location>
        <begin position="23"/>
        <end position="50"/>
    </location>
</feature>
<accession>A0A8C8STT4</accession>
<keyword evidence="10 11" id="KW-0807">Transducer</keyword>
<evidence type="ECO:0000256" key="6">
    <source>
        <dbReference type="ARBA" id="ARBA00023136"/>
    </source>
</evidence>
<evidence type="ECO:0000256" key="8">
    <source>
        <dbReference type="ARBA" id="ARBA00023170"/>
    </source>
</evidence>
<dbReference type="Gene3D" id="1.20.1070.10">
    <property type="entry name" value="Rhodopsin 7-helix transmembrane proteins"/>
    <property type="match status" value="1"/>
</dbReference>
<dbReference type="AlphaFoldDB" id="A0A8C8STT4"/>
<evidence type="ECO:0000256" key="9">
    <source>
        <dbReference type="ARBA" id="ARBA00023180"/>
    </source>
</evidence>
<reference evidence="14" key="2">
    <citation type="submission" date="2025-09" db="UniProtKB">
        <authorList>
            <consortium name="Ensembl"/>
        </authorList>
    </citation>
    <scope>IDENTIFICATION</scope>
</reference>
<dbReference type="InterPro" id="IPR050569">
    <property type="entry name" value="TAAR"/>
</dbReference>
<evidence type="ECO:0000256" key="2">
    <source>
        <dbReference type="ARBA" id="ARBA00022475"/>
    </source>
</evidence>
<keyword evidence="7" id="KW-1015">Disulfide bond</keyword>
<keyword evidence="8 11" id="KW-0675">Receptor</keyword>
<evidence type="ECO:0000256" key="7">
    <source>
        <dbReference type="ARBA" id="ARBA00023157"/>
    </source>
</evidence>
<dbReference type="Proteomes" id="UP000694393">
    <property type="component" value="Unplaced"/>
</dbReference>
<dbReference type="SUPFAM" id="SSF81321">
    <property type="entry name" value="Family A G protein-coupled receptor-like"/>
    <property type="match status" value="1"/>
</dbReference>
<keyword evidence="2" id="KW-1003">Cell membrane</keyword>
<evidence type="ECO:0000259" key="13">
    <source>
        <dbReference type="PROSITE" id="PS50262"/>
    </source>
</evidence>
<feature type="transmembrane region" description="Helical" evidence="12">
    <location>
        <begin position="284"/>
        <end position="307"/>
    </location>
</feature>
<feature type="transmembrane region" description="Helical" evidence="12">
    <location>
        <begin position="249"/>
        <end position="272"/>
    </location>
</feature>
<keyword evidence="9" id="KW-0325">Glycoprotein</keyword>
<feature type="transmembrane region" description="Helical" evidence="12">
    <location>
        <begin position="59"/>
        <end position="80"/>
    </location>
</feature>